<dbReference type="EMBL" id="JAWQEG010000622">
    <property type="protein sequence ID" value="KAK3887529.1"/>
    <property type="molecule type" value="Genomic_DNA"/>
</dbReference>
<dbReference type="GO" id="GO:0008270">
    <property type="term" value="F:zinc ion binding"/>
    <property type="evidence" value="ECO:0007669"/>
    <property type="project" value="UniProtKB-KW"/>
</dbReference>
<organism evidence="4 6">
    <name type="scientific">Petrolisthes cinctipes</name>
    <name type="common">Flat porcelain crab</name>
    <dbReference type="NCBI Taxonomy" id="88211"/>
    <lineage>
        <taxon>Eukaryota</taxon>
        <taxon>Metazoa</taxon>
        <taxon>Ecdysozoa</taxon>
        <taxon>Arthropoda</taxon>
        <taxon>Crustacea</taxon>
        <taxon>Multicrustacea</taxon>
        <taxon>Malacostraca</taxon>
        <taxon>Eumalacostraca</taxon>
        <taxon>Eucarida</taxon>
        <taxon>Decapoda</taxon>
        <taxon>Pleocyemata</taxon>
        <taxon>Anomura</taxon>
        <taxon>Galatheoidea</taxon>
        <taxon>Porcellanidae</taxon>
        <taxon>Petrolisthes</taxon>
    </lineage>
</organism>
<feature type="compositionally biased region" description="Polar residues" evidence="2">
    <location>
        <begin position="135"/>
        <end position="151"/>
    </location>
</feature>
<evidence type="ECO:0000313" key="4">
    <source>
        <dbReference type="EMBL" id="KAK3885559.1"/>
    </source>
</evidence>
<keyword evidence="1" id="KW-0479">Metal-binding</keyword>
<dbReference type="SMART" id="SM00355">
    <property type="entry name" value="ZnF_C2H2"/>
    <property type="match status" value="1"/>
</dbReference>
<protein>
    <recommendedName>
        <fullName evidence="3">C2H2-type domain-containing protein</fullName>
    </recommendedName>
</protein>
<keyword evidence="6" id="KW-1185">Reference proteome</keyword>
<dbReference type="PROSITE" id="PS50157">
    <property type="entry name" value="ZINC_FINGER_C2H2_2"/>
    <property type="match status" value="1"/>
</dbReference>
<accession>A0AAE1G5B6</accession>
<feature type="compositionally biased region" description="Basic and acidic residues" evidence="2">
    <location>
        <begin position="80"/>
        <end position="98"/>
    </location>
</feature>
<keyword evidence="1" id="KW-0862">Zinc</keyword>
<dbReference type="EMBL" id="JAWQEG010000791">
    <property type="protein sequence ID" value="KAK3885559.1"/>
    <property type="molecule type" value="Genomic_DNA"/>
</dbReference>
<dbReference type="AlphaFoldDB" id="A0AAE1G5B6"/>
<evidence type="ECO:0000256" key="1">
    <source>
        <dbReference type="PROSITE-ProRule" id="PRU00042"/>
    </source>
</evidence>
<keyword evidence="1" id="KW-0863">Zinc-finger</keyword>
<evidence type="ECO:0000259" key="3">
    <source>
        <dbReference type="PROSITE" id="PS50157"/>
    </source>
</evidence>
<comment type="caution">
    <text evidence="4">The sequence shown here is derived from an EMBL/GenBank/DDBJ whole genome shotgun (WGS) entry which is preliminary data.</text>
</comment>
<dbReference type="PROSITE" id="PS00028">
    <property type="entry name" value="ZINC_FINGER_C2H2_1"/>
    <property type="match status" value="1"/>
</dbReference>
<dbReference type="Gene3D" id="3.30.160.60">
    <property type="entry name" value="Classic Zinc Finger"/>
    <property type="match status" value="1"/>
</dbReference>
<proteinExistence type="predicted"/>
<dbReference type="InterPro" id="IPR013087">
    <property type="entry name" value="Znf_C2H2_type"/>
</dbReference>
<dbReference type="InterPro" id="IPR036236">
    <property type="entry name" value="Znf_C2H2_sf"/>
</dbReference>
<sequence length="159" mass="18201">MRKAQLHWTGRITRMPDFCIPKQLLFGELCQGKRSVGGQRKRFKDSLKTSLKDFSIRTGSWETLATDHLTWRSHIQQGAKRAEEERTKKAEKKNELRKARAASVTDTAPTHMCPTCGRGFHTRISLISHLRTHRSGSSTEKGIGCSLQQKYNVRRTPRP</sequence>
<dbReference type="Proteomes" id="UP001286313">
    <property type="component" value="Unassembled WGS sequence"/>
</dbReference>
<evidence type="ECO:0000313" key="5">
    <source>
        <dbReference type="EMBL" id="KAK3887529.1"/>
    </source>
</evidence>
<evidence type="ECO:0000256" key="2">
    <source>
        <dbReference type="SAM" id="MobiDB-lite"/>
    </source>
</evidence>
<name>A0AAE1G5B6_PETCI</name>
<gene>
    <name evidence="5" type="ORF">Pcinc_008347</name>
    <name evidence="4" type="ORF">Pcinc_010299</name>
</gene>
<reference evidence="4" key="1">
    <citation type="submission" date="2023-10" db="EMBL/GenBank/DDBJ databases">
        <title>Genome assemblies of two species of porcelain crab, Petrolisthes cinctipes and Petrolisthes manimaculis (Anomura: Porcellanidae).</title>
        <authorList>
            <person name="Angst P."/>
        </authorList>
    </citation>
    <scope>NUCLEOTIDE SEQUENCE</scope>
    <source>
        <strain evidence="4">PB745_01</strain>
        <tissue evidence="4">Gill</tissue>
    </source>
</reference>
<feature type="region of interest" description="Disordered" evidence="2">
    <location>
        <begin position="75"/>
        <end position="104"/>
    </location>
</feature>
<feature type="region of interest" description="Disordered" evidence="2">
    <location>
        <begin position="132"/>
        <end position="159"/>
    </location>
</feature>
<feature type="domain" description="C2H2-type" evidence="3">
    <location>
        <begin position="111"/>
        <end position="138"/>
    </location>
</feature>
<evidence type="ECO:0000313" key="6">
    <source>
        <dbReference type="Proteomes" id="UP001286313"/>
    </source>
</evidence>
<dbReference type="SUPFAM" id="SSF57667">
    <property type="entry name" value="beta-beta-alpha zinc fingers"/>
    <property type="match status" value="1"/>
</dbReference>